<keyword evidence="2" id="KW-1003">Cell membrane</keyword>
<keyword evidence="3" id="KW-0808">Transferase</keyword>
<keyword evidence="4 8" id="KW-0812">Transmembrane</keyword>
<dbReference type="Pfam" id="PF09594">
    <property type="entry name" value="GT87"/>
    <property type="match status" value="1"/>
</dbReference>
<evidence type="ECO:0000256" key="2">
    <source>
        <dbReference type="ARBA" id="ARBA00022475"/>
    </source>
</evidence>
<accession>A0A8J3Q8W1</accession>
<evidence type="ECO:0008006" key="11">
    <source>
        <dbReference type="Google" id="ProtNLM"/>
    </source>
</evidence>
<reference evidence="9" key="1">
    <citation type="submission" date="2021-01" db="EMBL/GenBank/DDBJ databases">
        <title>Whole genome shotgun sequence of Rhizocola hellebori NBRC 109834.</title>
        <authorList>
            <person name="Komaki H."/>
            <person name="Tamura T."/>
        </authorList>
    </citation>
    <scope>NUCLEOTIDE SEQUENCE</scope>
    <source>
        <strain evidence="9">NBRC 109834</strain>
    </source>
</reference>
<feature type="transmembrane region" description="Helical" evidence="8">
    <location>
        <begin position="280"/>
        <end position="308"/>
    </location>
</feature>
<protein>
    <recommendedName>
        <fullName evidence="11">DUF2029 domain-containing protein</fullName>
    </recommendedName>
</protein>
<evidence type="ECO:0000256" key="3">
    <source>
        <dbReference type="ARBA" id="ARBA00022679"/>
    </source>
</evidence>
<proteinExistence type="inferred from homology"/>
<dbReference type="RefSeq" id="WP_203909085.1">
    <property type="nucleotide sequence ID" value="NZ_BONY01000017.1"/>
</dbReference>
<feature type="transmembrane region" description="Helical" evidence="8">
    <location>
        <begin position="328"/>
        <end position="351"/>
    </location>
</feature>
<feature type="transmembrane region" description="Helical" evidence="8">
    <location>
        <begin position="60"/>
        <end position="79"/>
    </location>
</feature>
<dbReference type="Proteomes" id="UP000612899">
    <property type="component" value="Unassembled WGS sequence"/>
</dbReference>
<comment type="caution">
    <text evidence="9">The sequence shown here is derived from an EMBL/GenBank/DDBJ whole genome shotgun (WGS) entry which is preliminary data.</text>
</comment>
<dbReference type="Pfam" id="PF26314">
    <property type="entry name" value="MptA_B_family"/>
    <property type="match status" value="1"/>
</dbReference>
<evidence type="ECO:0000313" key="10">
    <source>
        <dbReference type="Proteomes" id="UP000612899"/>
    </source>
</evidence>
<evidence type="ECO:0000256" key="1">
    <source>
        <dbReference type="ARBA" id="ARBA00004651"/>
    </source>
</evidence>
<evidence type="ECO:0000256" key="5">
    <source>
        <dbReference type="ARBA" id="ARBA00022989"/>
    </source>
</evidence>
<feature type="transmembrane region" description="Helical" evidence="8">
    <location>
        <begin position="222"/>
        <end position="242"/>
    </location>
</feature>
<dbReference type="EMBL" id="BONY01000017">
    <property type="protein sequence ID" value="GIH05225.1"/>
    <property type="molecule type" value="Genomic_DNA"/>
</dbReference>
<dbReference type="InterPro" id="IPR018584">
    <property type="entry name" value="GT87"/>
</dbReference>
<dbReference type="AlphaFoldDB" id="A0A8J3Q8W1"/>
<feature type="transmembrane region" description="Helical" evidence="8">
    <location>
        <begin position="36"/>
        <end position="53"/>
    </location>
</feature>
<evidence type="ECO:0000256" key="4">
    <source>
        <dbReference type="ARBA" id="ARBA00022692"/>
    </source>
</evidence>
<evidence type="ECO:0000256" key="8">
    <source>
        <dbReference type="SAM" id="Phobius"/>
    </source>
</evidence>
<organism evidence="9 10">
    <name type="scientific">Rhizocola hellebori</name>
    <dbReference type="NCBI Taxonomy" id="1392758"/>
    <lineage>
        <taxon>Bacteria</taxon>
        <taxon>Bacillati</taxon>
        <taxon>Actinomycetota</taxon>
        <taxon>Actinomycetes</taxon>
        <taxon>Micromonosporales</taxon>
        <taxon>Micromonosporaceae</taxon>
        <taxon>Rhizocola</taxon>
    </lineage>
</organism>
<feature type="transmembrane region" description="Helical" evidence="8">
    <location>
        <begin position="363"/>
        <end position="390"/>
    </location>
</feature>
<keyword evidence="5 8" id="KW-1133">Transmembrane helix</keyword>
<keyword evidence="6 8" id="KW-0472">Membrane</keyword>
<keyword evidence="10" id="KW-1185">Reference proteome</keyword>
<dbReference type="GO" id="GO:0005886">
    <property type="term" value="C:plasma membrane"/>
    <property type="evidence" value="ECO:0007669"/>
    <property type="project" value="UniProtKB-SubCell"/>
</dbReference>
<name>A0A8J3Q8W1_9ACTN</name>
<feature type="transmembrane region" description="Helical" evidence="8">
    <location>
        <begin position="248"/>
        <end position="268"/>
    </location>
</feature>
<gene>
    <name evidence="9" type="ORF">Rhe02_32920</name>
</gene>
<dbReference type="GO" id="GO:0016758">
    <property type="term" value="F:hexosyltransferase activity"/>
    <property type="evidence" value="ECO:0007669"/>
    <property type="project" value="InterPro"/>
</dbReference>
<evidence type="ECO:0000256" key="7">
    <source>
        <dbReference type="ARBA" id="ARBA00024033"/>
    </source>
</evidence>
<evidence type="ECO:0000313" key="9">
    <source>
        <dbReference type="EMBL" id="GIH05225.1"/>
    </source>
</evidence>
<feature type="transmembrane region" description="Helical" evidence="8">
    <location>
        <begin position="176"/>
        <end position="195"/>
    </location>
</feature>
<sequence length="453" mass="47924">MKHLRSVSALACVALLTVCVWWLVHPAPWQGSIGWYVFMAGAWLLFGTACWLIRKVPRRAAATLIVVGGIALPLAAGFAPPRTSDDLYRYLWDGRVQTSGVDPYRHVPAATELAGLRDDFLWPQHSAWCVAPGSGLMPGCTMINRPVVNTIYPPVAQAYFASVAMLSPEGSRERPIQLASALFAVATTILLLLALPRAGGDPRWAALWAWCPLVALEAGNNAHLDVVGAFLVASALLVAAQARSWRGTAAGAVLFGLAIAAKITPVLIGPSLLRRRPLTVIAAAGATLAAVYLPYVLATGPGVLGYLPGYLSEEGYRGGTRFALLAPILPPTAATAAAALILLAAALICYWKTDPARPWDTATVLTGVFLLVSTPAYSWYAILLVVMVALSGRVEWLAVALAGYVAQYSSNLHLHGTHAQQVGYGVAALMVAAVFAVRAAARWQIRLAAPGLS</sequence>
<comment type="similarity">
    <text evidence="7">Belongs to the glycosyltransferase 87 family.</text>
</comment>
<feature type="transmembrane region" description="Helical" evidence="8">
    <location>
        <begin position="422"/>
        <end position="441"/>
    </location>
</feature>
<evidence type="ECO:0000256" key="6">
    <source>
        <dbReference type="ARBA" id="ARBA00023136"/>
    </source>
</evidence>
<comment type="subcellular location">
    <subcellularLocation>
        <location evidence="1">Cell membrane</location>
        <topology evidence="1">Multi-pass membrane protein</topology>
    </subcellularLocation>
</comment>